<gene>
    <name evidence="2" type="ORF">PAXRUDRAFT_836446</name>
</gene>
<evidence type="ECO:0000256" key="1">
    <source>
        <dbReference type="SAM" id="MobiDB-lite"/>
    </source>
</evidence>
<feature type="region of interest" description="Disordered" evidence="1">
    <location>
        <begin position="144"/>
        <end position="177"/>
    </location>
</feature>
<accession>A0A0D0D6J1</accession>
<name>A0A0D0D6J1_9AGAM</name>
<reference evidence="3" key="2">
    <citation type="submission" date="2015-01" db="EMBL/GenBank/DDBJ databases">
        <title>Evolutionary Origins and Diversification of the Mycorrhizal Mutualists.</title>
        <authorList>
            <consortium name="DOE Joint Genome Institute"/>
            <consortium name="Mycorrhizal Genomics Consortium"/>
            <person name="Kohler A."/>
            <person name="Kuo A."/>
            <person name="Nagy L.G."/>
            <person name="Floudas D."/>
            <person name="Copeland A."/>
            <person name="Barry K.W."/>
            <person name="Cichocki N."/>
            <person name="Veneault-Fourrey C."/>
            <person name="LaButti K."/>
            <person name="Lindquist E.A."/>
            <person name="Lipzen A."/>
            <person name="Lundell T."/>
            <person name="Morin E."/>
            <person name="Murat C."/>
            <person name="Riley R."/>
            <person name="Ohm R."/>
            <person name="Sun H."/>
            <person name="Tunlid A."/>
            <person name="Henrissat B."/>
            <person name="Grigoriev I.V."/>
            <person name="Hibbett D.S."/>
            <person name="Martin F."/>
        </authorList>
    </citation>
    <scope>NUCLEOTIDE SEQUENCE [LARGE SCALE GENOMIC DNA]</scope>
    <source>
        <strain evidence="3">Ve08.2h10</strain>
    </source>
</reference>
<evidence type="ECO:0000313" key="2">
    <source>
        <dbReference type="EMBL" id="KIK72490.1"/>
    </source>
</evidence>
<organism evidence="2 3">
    <name type="scientific">Paxillus rubicundulus Ve08.2h10</name>
    <dbReference type="NCBI Taxonomy" id="930991"/>
    <lineage>
        <taxon>Eukaryota</taxon>
        <taxon>Fungi</taxon>
        <taxon>Dikarya</taxon>
        <taxon>Basidiomycota</taxon>
        <taxon>Agaricomycotina</taxon>
        <taxon>Agaricomycetes</taxon>
        <taxon>Agaricomycetidae</taxon>
        <taxon>Boletales</taxon>
        <taxon>Paxilineae</taxon>
        <taxon>Paxillaceae</taxon>
        <taxon>Paxillus</taxon>
    </lineage>
</organism>
<dbReference type="AlphaFoldDB" id="A0A0D0D6J1"/>
<proteinExistence type="predicted"/>
<keyword evidence="3" id="KW-1185">Reference proteome</keyword>
<dbReference type="Proteomes" id="UP000054538">
    <property type="component" value="Unassembled WGS sequence"/>
</dbReference>
<dbReference type="HOGENOM" id="CLU_1518376_0_0_1"/>
<protein>
    <submittedName>
        <fullName evidence="2">Uncharacterized protein</fullName>
    </submittedName>
</protein>
<feature type="region of interest" description="Disordered" evidence="1">
    <location>
        <begin position="27"/>
        <end position="110"/>
    </location>
</feature>
<feature type="compositionally biased region" description="Basic and acidic residues" evidence="1">
    <location>
        <begin position="99"/>
        <end position="110"/>
    </location>
</feature>
<dbReference type="EMBL" id="KN830774">
    <property type="protein sequence ID" value="KIK72490.1"/>
    <property type="molecule type" value="Genomic_DNA"/>
</dbReference>
<reference evidence="2 3" key="1">
    <citation type="submission" date="2014-04" db="EMBL/GenBank/DDBJ databases">
        <authorList>
            <consortium name="DOE Joint Genome Institute"/>
            <person name="Kuo A."/>
            <person name="Kohler A."/>
            <person name="Jargeat P."/>
            <person name="Nagy L.G."/>
            <person name="Floudas D."/>
            <person name="Copeland A."/>
            <person name="Barry K.W."/>
            <person name="Cichocki N."/>
            <person name="Veneault-Fourrey C."/>
            <person name="LaButti K."/>
            <person name="Lindquist E.A."/>
            <person name="Lipzen A."/>
            <person name="Lundell T."/>
            <person name="Morin E."/>
            <person name="Murat C."/>
            <person name="Sun H."/>
            <person name="Tunlid A."/>
            <person name="Henrissat B."/>
            <person name="Grigoriev I.V."/>
            <person name="Hibbett D.S."/>
            <person name="Martin F."/>
            <person name="Nordberg H.P."/>
            <person name="Cantor M.N."/>
            <person name="Hua S.X."/>
        </authorList>
    </citation>
    <scope>NUCLEOTIDE SEQUENCE [LARGE SCALE GENOMIC DNA]</scope>
    <source>
        <strain evidence="2 3">Ve08.2h10</strain>
    </source>
</reference>
<feature type="compositionally biased region" description="Low complexity" evidence="1">
    <location>
        <begin position="50"/>
        <end position="62"/>
    </location>
</feature>
<dbReference type="InParanoid" id="A0A0D0D6J1"/>
<sequence>MSAAFLPHLRAWPWHSKTISAATLESGAPVAEAGPSSQSAGGPWPLQAIPSSSSDVPPSRSSQVNLGSLRVEDGRMNRLGKPPSAKGVSFLSNAGGWLRQDRRNPKRDDMRAGTNAYPAADGANVQCVNLQLQEKNEVVAAMQKSGVGKRRTGNAEKRSPLAAAYESSLRTATRHRI</sequence>
<evidence type="ECO:0000313" key="3">
    <source>
        <dbReference type="Proteomes" id="UP000054538"/>
    </source>
</evidence>